<feature type="region of interest" description="Disordered" evidence="1">
    <location>
        <begin position="460"/>
        <end position="479"/>
    </location>
</feature>
<dbReference type="Proteomes" id="UP001295423">
    <property type="component" value="Unassembled WGS sequence"/>
</dbReference>
<feature type="region of interest" description="Disordered" evidence="1">
    <location>
        <begin position="119"/>
        <end position="140"/>
    </location>
</feature>
<name>A0AAD2FRS8_9STRA</name>
<accession>A0AAD2FRS8</accession>
<dbReference type="EMBL" id="CAKOGP040001770">
    <property type="protein sequence ID" value="CAJ1950836.1"/>
    <property type="molecule type" value="Genomic_DNA"/>
</dbReference>
<gene>
    <name evidence="2" type="ORF">CYCCA115_LOCUS12782</name>
</gene>
<feature type="compositionally biased region" description="Polar residues" evidence="1">
    <location>
        <begin position="460"/>
        <end position="471"/>
    </location>
</feature>
<evidence type="ECO:0000256" key="1">
    <source>
        <dbReference type="SAM" id="MobiDB-lite"/>
    </source>
</evidence>
<feature type="compositionally biased region" description="Basic and acidic residues" evidence="1">
    <location>
        <begin position="119"/>
        <end position="131"/>
    </location>
</feature>
<proteinExistence type="predicted"/>
<sequence length="530" mass="59457">MATLLRYATRLPGAKGHCRPLMLPESCLASTSTLTSTLGSRQHPFSSWDYELPWSSAKSDKSSKRLVQRVQESRREHQQKVDLQDALMILVEGYLQTNHKEAFSIQSASQFWKKETEAIDSSKKKGNDSKDSAQQGRLQKNRKTIAIHDALIELTKLNGFKPVDLPREQVPLAEGVVVRPQYHKEEKYRDRVRIKASPLMWARSELKTGQSPLTFSSSVMSSAQPRRDDLPELVEEDIKLYRIIEKSVDDFVNAKVQALQTSVRALETKIQDAVSSVVPSLRRQDAASKKSKKDELDDASNVESPESLLFLDRNEIIWVTNMDNRELRLLALQDHHSYGLKLSSWLISISLVVFGAMPLAYRSYNFTYDYPGLSQSVAASVVLTISYGIWSTQSMAVTRQSQVVSNAVAHRIYARNNAVLWALQQGAVERVSDALLTYYFYCQNDTRQRLRLRPSSTSKPLLAVTQPSGGKQESDDPMLPSTSIDVVALAKEIGLVQEEATSSSGNSKRVAVPIESAIAAAQDYHKKIQR</sequence>
<organism evidence="2 3">
    <name type="scientific">Cylindrotheca closterium</name>
    <dbReference type="NCBI Taxonomy" id="2856"/>
    <lineage>
        <taxon>Eukaryota</taxon>
        <taxon>Sar</taxon>
        <taxon>Stramenopiles</taxon>
        <taxon>Ochrophyta</taxon>
        <taxon>Bacillariophyta</taxon>
        <taxon>Bacillariophyceae</taxon>
        <taxon>Bacillariophycidae</taxon>
        <taxon>Bacillariales</taxon>
        <taxon>Bacillariaceae</taxon>
        <taxon>Cylindrotheca</taxon>
    </lineage>
</organism>
<reference evidence="2" key="1">
    <citation type="submission" date="2023-08" db="EMBL/GenBank/DDBJ databases">
        <authorList>
            <person name="Audoor S."/>
            <person name="Bilcke G."/>
        </authorList>
    </citation>
    <scope>NUCLEOTIDE SEQUENCE</scope>
</reference>
<evidence type="ECO:0000313" key="3">
    <source>
        <dbReference type="Proteomes" id="UP001295423"/>
    </source>
</evidence>
<protein>
    <submittedName>
        <fullName evidence="2">Uncharacterized protein</fullName>
    </submittedName>
</protein>
<dbReference type="AlphaFoldDB" id="A0AAD2FRS8"/>
<comment type="caution">
    <text evidence="2">The sequence shown here is derived from an EMBL/GenBank/DDBJ whole genome shotgun (WGS) entry which is preliminary data.</text>
</comment>
<keyword evidence="3" id="KW-1185">Reference proteome</keyword>
<evidence type="ECO:0000313" key="2">
    <source>
        <dbReference type="EMBL" id="CAJ1950836.1"/>
    </source>
</evidence>